<dbReference type="Gene3D" id="3.40.50.2300">
    <property type="match status" value="1"/>
</dbReference>
<keyword evidence="2" id="KW-0805">Transcription regulation</keyword>
<keyword evidence="4" id="KW-0804">Transcription</keyword>
<dbReference type="EMBL" id="DSUJ01000008">
    <property type="protein sequence ID" value="HFI91193.1"/>
    <property type="molecule type" value="Genomic_DNA"/>
</dbReference>
<dbReference type="GO" id="GO:0000160">
    <property type="term" value="P:phosphorelay signal transduction system"/>
    <property type="evidence" value="ECO:0007669"/>
    <property type="project" value="InterPro"/>
</dbReference>
<feature type="domain" description="HTH luxR-type" evidence="6">
    <location>
        <begin position="142"/>
        <end position="206"/>
    </location>
</feature>
<organism evidence="8">
    <name type="scientific">Ignavibacterium album</name>
    <dbReference type="NCBI Taxonomy" id="591197"/>
    <lineage>
        <taxon>Bacteria</taxon>
        <taxon>Pseudomonadati</taxon>
        <taxon>Ignavibacteriota</taxon>
        <taxon>Ignavibacteria</taxon>
        <taxon>Ignavibacteriales</taxon>
        <taxon>Ignavibacteriaceae</taxon>
        <taxon>Ignavibacterium</taxon>
    </lineage>
</organism>
<dbReference type="InterPro" id="IPR000792">
    <property type="entry name" value="Tscrpt_reg_LuxR_C"/>
</dbReference>
<dbReference type="PANTHER" id="PTHR43214:SF24">
    <property type="entry name" value="TRANSCRIPTIONAL REGULATORY PROTEIN NARL-RELATED"/>
    <property type="match status" value="1"/>
</dbReference>
<dbReference type="InterPro" id="IPR058245">
    <property type="entry name" value="NreC/VraR/RcsB-like_REC"/>
</dbReference>
<dbReference type="CDD" id="cd06170">
    <property type="entry name" value="LuxR_C_like"/>
    <property type="match status" value="1"/>
</dbReference>
<dbReference type="Pfam" id="PF00072">
    <property type="entry name" value="Response_reg"/>
    <property type="match status" value="1"/>
</dbReference>
<evidence type="ECO:0000256" key="1">
    <source>
        <dbReference type="ARBA" id="ARBA00022553"/>
    </source>
</evidence>
<dbReference type="PROSITE" id="PS50110">
    <property type="entry name" value="RESPONSE_REGULATORY"/>
    <property type="match status" value="1"/>
</dbReference>
<comment type="caution">
    <text evidence="8">The sequence shown here is derived from an EMBL/GenBank/DDBJ whole genome shotgun (WGS) entry which is preliminary data.</text>
</comment>
<dbReference type="PROSITE" id="PS00622">
    <property type="entry name" value="HTH_LUXR_1"/>
    <property type="match status" value="1"/>
</dbReference>
<evidence type="ECO:0000313" key="8">
    <source>
        <dbReference type="EMBL" id="HFI91193.1"/>
    </source>
</evidence>
<dbReference type="SUPFAM" id="SSF52172">
    <property type="entry name" value="CheY-like"/>
    <property type="match status" value="1"/>
</dbReference>
<evidence type="ECO:0000256" key="3">
    <source>
        <dbReference type="ARBA" id="ARBA00023125"/>
    </source>
</evidence>
<dbReference type="InterPro" id="IPR039420">
    <property type="entry name" value="WalR-like"/>
</dbReference>
<dbReference type="InterPro" id="IPR016032">
    <property type="entry name" value="Sig_transdc_resp-reg_C-effctor"/>
</dbReference>
<dbReference type="PRINTS" id="PR00038">
    <property type="entry name" value="HTHLUXR"/>
</dbReference>
<dbReference type="AlphaFoldDB" id="A0A7V2ZJW9"/>
<sequence length="208" mass="23315">MSVVIVEDDEQIREGISTLIKSSDGFLLKGAYGECQSLLKEIDDLLPDVLLMDISLPGISGIDCTKKIKESFPAANVIMLTVYDDDEKIFESLRSGASGYILKRASLDQILEAIRDVHNGGAPMTPSIARRVLKYFDQSSANPNEFNLTKRENEILHELVEGLSYKKISEKLFISLDTVRSHIKNIYQKLHVNSKSEAILKTLQKKSR</sequence>
<dbReference type="GO" id="GO:0006355">
    <property type="term" value="P:regulation of DNA-templated transcription"/>
    <property type="evidence" value="ECO:0007669"/>
    <property type="project" value="InterPro"/>
</dbReference>
<dbReference type="PROSITE" id="PS50043">
    <property type="entry name" value="HTH_LUXR_2"/>
    <property type="match status" value="1"/>
</dbReference>
<accession>A0A7V2ZJW9</accession>
<evidence type="ECO:0000256" key="5">
    <source>
        <dbReference type="PROSITE-ProRule" id="PRU00169"/>
    </source>
</evidence>
<feature type="domain" description="Response regulatory" evidence="7">
    <location>
        <begin position="2"/>
        <end position="118"/>
    </location>
</feature>
<gene>
    <name evidence="8" type="ORF">ENS31_06620</name>
</gene>
<feature type="modified residue" description="4-aspartylphosphate" evidence="5">
    <location>
        <position position="53"/>
    </location>
</feature>
<dbReference type="InterPro" id="IPR001789">
    <property type="entry name" value="Sig_transdc_resp-reg_receiver"/>
</dbReference>
<dbReference type="SUPFAM" id="SSF46894">
    <property type="entry name" value="C-terminal effector domain of the bipartite response regulators"/>
    <property type="match status" value="1"/>
</dbReference>
<name>A0A7V2ZJW9_9BACT</name>
<evidence type="ECO:0000256" key="2">
    <source>
        <dbReference type="ARBA" id="ARBA00023015"/>
    </source>
</evidence>
<dbReference type="GO" id="GO:0003677">
    <property type="term" value="F:DNA binding"/>
    <property type="evidence" value="ECO:0007669"/>
    <property type="project" value="UniProtKB-KW"/>
</dbReference>
<dbReference type="SMART" id="SM00448">
    <property type="entry name" value="REC"/>
    <property type="match status" value="1"/>
</dbReference>
<proteinExistence type="predicted"/>
<dbReference type="InterPro" id="IPR011006">
    <property type="entry name" value="CheY-like_superfamily"/>
</dbReference>
<keyword evidence="3" id="KW-0238">DNA-binding</keyword>
<evidence type="ECO:0000256" key="4">
    <source>
        <dbReference type="ARBA" id="ARBA00023163"/>
    </source>
</evidence>
<dbReference type="SMART" id="SM00421">
    <property type="entry name" value="HTH_LUXR"/>
    <property type="match status" value="1"/>
</dbReference>
<reference evidence="8" key="1">
    <citation type="journal article" date="2020" name="mSystems">
        <title>Genome- and Community-Level Interaction Insights into Carbon Utilization and Element Cycling Functions of Hydrothermarchaeota in Hydrothermal Sediment.</title>
        <authorList>
            <person name="Zhou Z."/>
            <person name="Liu Y."/>
            <person name="Xu W."/>
            <person name="Pan J."/>
            <person name="Luo Z.H."/>
            <person name="Li M."/>
        </authorList>
    </citation>
    <scope>NUCLEOTIDE SEQUENCE [LARGE SCALE GENOMIC DNA]</scope>
    <source>
        <strain evidence="8">SpSt-479</strain>
    </source>
</reference>
<evidence type="ECO:0000259" key="6">
    <source>
        <dbReference type="PROSITE" id="PS50043"/>
    </source>
</evidence>
<dbReference type="PANTHER" id="PTHR43214">
    <property type="entry name" value="TWO-COMPONENT RESPONSE REGULATOR"/>
    <property type="match status" value="1"/>
</dbReference>
<dbReference type="Pfam" id="PF00196">
    <property type="entry name" value="GerE"/>
    <property type="match status" value="1"/>
</dbReference>
<protein>
    <submittedName>
        <fullName evidence="8">Response regulator transcription factor</fullName>
    </submittedName>
</protein>
<evidence type="ECO:0000259" key="7">
    <source>
        <dbReference type="PROSITE" id="PS50110"/>
    </source>
</evidence>
<dbReference type="CDD" id="cd17535">
    <property type="entry name" value="REC_NarL-like"/>
    <property type="match status" value="1"/>
</dbReference>
<keyword evidence="1 5" id="KW-0597">Phosphoprotein</keyword>